<feature type="domain" description="Peptidase C1A papain C-terminal" evidence="5">
    <location>
        <begin position="43"/>
        <end position="294"/>
    </location>
</feature>
<dbReference type="GO" id="GO:0008234">
    <property type="term" value="F:cysteine-type peptidase activity"/>
    <property type="evidence" value="ECO:0007669"/>
    <property type="project" value="InterPro"/>
</dbReference>
<dbReference type="Pfam" id="PF00112">
    <property type="entry name" value="Peptidase_C1"/>
    <property type="match status" value="1"/>
</dbReference>
<accession>A0A067CH46</accession>
<keyword evidence="3" id="KW-0812">Transmembrane</keyword>
<feature type="signal peptide" evidence="4">
    <location>
        <begin position="1"/>
        <end position="19"/>
    </location>
</feature>
<reference evidence="6 7" key="1">
    <citation type="journal article" date="2013" name="PLoS Genet.">
        <title>Distinctive expansion of potential virulence genes in the genome of the oomycete fish pathogen Saprolegnia parasitica.</title>
        <authorList>
            <person name="Jiang R.H."/>
            <person name="de Bruijn I."/>
            <person name="Haas B.J."/>
            <person name="Belmonte R."/>
            <person name="Lobach L."/>
            <person name="Christie J."/>
            <person name="van den Ackerveken G."/>
            <person name="Bottin A."/>
            <person name="Bulone V."/>
            <person name="Diaz-Moreno S.M."/>
            <person name="Dumas B."/>
            <person name="Fan L."/>
            <person name="Gaulin E."/>
            <person name="Govers F."/>
            <person name="Grenville-Briggs L.J."/>
            <person name="Horner N.R."/>
            <person name="Levin J.Z."/>
            <person name="Mammella M."/>
            <person name="Meijer H.J."/>
            <person name="Morris P."/>
            <person name="Nusbaum C."/>
            <person name="Oome S."/>
            <person name="Phillips A.J."/>
            <person name="van Rooyen D."/>
            <person name="Rzeszutek E."/>
            <person name="Saraiva M."/>
            <person name="Secombes C.J."/>
            <person name="Seidl M.F."/>
            <person name="Snel B."/>
            <person name="Stassen J.H."/>
            <person name="Sykes S."/>
            <person name="Tripathy S."/>
            <person name="van den Berg H."/>
            <person name="Vega-Arreguin J.C."/>
            <person name="Wawra S."/>
            <person name="Young S.K."/>
            <person name="Zeng Q."/>
            <person name="Dieguez-Uribeondo J."/>
            <person name="Russ C."/>
            <person name="Tyler B.M."/>
            <person name="van West P."/>
        </authorList>
    </citation>
    <scope>NUCLEOTIDE SEQUENCE [LARGE SCALE GENOMIC DNA]</scope>
    <source>
        <strain evidence="6 7">CBS 223.65</strain>
    </source>
</reference>
<evidence type="ECO:0000256" key="2">
    <source>
        <dbReference type="ARBA" id="ARBA00023145"/>
    </source>
</evidence>
<dbReference type="AlphaFoldDB" id="A0A067CH46"/>
<dbReference type="Proteomes" id="UP000030745">
    <property type="component" value="Unassembled WGS sequence"/>
</dbReference>
<keyword evidence="2" id="KW-0865">Zymogen</keyword>
<evidence type="ECO:0000256" key="4">
    <source>
        <dbReference type="SAM" id="SignalP"/>
    </source>
</evidence>
<dbReference type="PANTHER" id="PTHR12411">
    <property type="entry name" value="CYSTEINE PROTEASE FAMILY C1-RELATED"/>
    <property type="match status" value="1"/>
</dbReference>
<gene>
    <name evidence="6" type="ORF">SPRG_08809</name>
</gene>
<dbReference type="OrthoDB" id="190265at2759"/>
<dbReference type="InterPro" id="IPR000668">
    <property type="entry name" value="Peptidase_C1A_C"/>
</dbReference>
<comment type="similarity">
    <text evidence="1">Belongs to the peptidase C1 family.</text>
</comment>
<dbReference type="GeneID" id="24131014"/>
<dbReference type="KEGG" id="spar:SPRG_08809"/>
<feature type="chain" id="PRO_5018627259" description="Peptidase C1A papain C-terminal domain-containing protein" evidence="4">
    <location>
        <begin position="20"/>
        <end position="397"/>
    </location>
</feature>
<dbReference type="RefSeq" id="XP_012203428.1">
    <property type="nucleotide sequence ID" value="XM_012348038.1"/>
</dbReference>
<keyword evidence="7" id="KW-1185">Reference proteome</keyword>
<evidence type="ECO:0000313" key="6">
    <source>
        <dbReference type="EMBL" id="KDO25866.1"/>
    </source>
</evidence>
<dbReference type="EMBL" id="KK583228">
    <property type="protein sequence ID" value="KDO25866.1"/>
    <property type="molecule type" value="Genomic_DNA"/>
</dbReference>
<dbReference type="STRING" id="695850.A0A067CH46"/>
<protein>
    <recommendedName>
        <fullName evidence="5">Peptidase C1A papain C-terminal domain-containing protein</fullName>
    </recommendedName>
</protein>
<name>A0A067CH46_SAPPC</name>
<evidence type="ECO:0000256" key="3">
    <source>
        <dbReference type="SAM" id="Phobius"/>
    </source>
</evidence>
<proteinExistence type="inferred from homology"/>
<evidence type="ECO:0000259" key="5">
    <source>
        <dbReference type="SMART" id="SM00645"/>
    </source>
</evidence>
<keyword evidence="3" id="KW-1133">Transmembrane helix</keyword>
<feature type="transmembrane region" description="Helical" evidence="3">
    <location>
        <begin position="363"/>
        <end position="381"/>
    </location>
</feature>
<sequence length="397" mass="43489">MQQLRALLTLLLLAAGAHALCHCKRTTRSRSMAQAMTSFDAVLPPSIDWCERGLCTPSWNQHIPAYCGACYLHGTLSAVQDRIKILHHKRGFSGPDVMLGRQSFLNCAPGHGFSDGCNGGEPTDVYDFMRIYGLPDETCLPYNATDHTKYTWTNGTCPPEGYCIDCMYTNDSPSTPVCFPVTKVLRYRVTSFGSIAGEDAMLRELQNGPITCAIAANVDFTVNYTRGVYVDQTNFTDLDHDVEIVGYGVDAATGLKFWHARNSWGTYLLGREWFFKIVRGSNNLGIETDCSYAVPDIAMEDLVWSRHASYGGSIYGLRQFPSTSTSDTLLVRDSTDDIAVNASRMVASDSAAAPSATMAVPSLQLYCGVLIATTLFAGVLLGRISIRGRKRDYVPLG</sequence>
<dbReference type="SUPFAM" id="SSF54001">
    <property type="entry name" value="Cysteine proteinases"/>
    <property type="match status" value="1"/>
</dbReference>
<dbReference type="VEuPathDB" id="FungiDB:SPRG_08809"/>
<evidence type="ECO:0000256" key="1">
    <source>
        <dbReference type="ARBA" id="ARBA00008455"/>
    </source>
</evidence>
<dbReference type="GO" id="GO:0006508">
    <property type="term" value="P:proteolysis"/>
    <property type="evidence" value="ECO:0007669"/>
    <property type="project" value="InterPro"/>
</dbReference>
<keyword evidence="4" id="KW-0732">Signal</keyword>
<dbReference type="InterPro" id="IPR013128">
    <property type="entry name" value="Peptidase_C1A"/>
</dbReference>
<dbReference type="Gene3D" id="3.90.70.10">
    <property type="entry name" value="Cysteine proteinases"/>
    <property type="match status" value="1"/>
</dbReference>
<dbReference type="OMA" id="RGWARIV"/>
<evidence type="ECO:0000313" key="7">
    <source>
        <dbReference type="Proteomes" id="UP000030745"/>
    </source>
</evidence>
<dbReference type="InterPro" id="IPR038765">
    <property type="entry name" value="Papain-like_cys_pep_sf"/>
</dbReference>
<dbReference type="SMART" id="SM00645">
    <property type="entry name" value="Pept_C1"/>
    <property type="match status" value="1"/>
</dbReference>
<keyword evidence="3" id="KW-0472">Membrane</keyword>
<organism evidence="6 7">
    <name type="scientific">Saprolegnia parasitica (strain CBS 223.65)</name>
    <dbReference type="NCBI Taxonomy" id="695850"/>
    <lineage>
        <taxon>Eukaryota</taxon>
        <taxon>Sar</taxon>
        <taxon>Stramenopiles</taxon>
        <taxon>Oomycota</taxon>
        <taxon>Saprolegniomycetes</taxon>
        <taxon>Saprolegniales</taxon>
        <taxon>Saprolegniaceae</taxon>
        <taxon>Saprolegnia</taxon>
    </lineage>
</organism>